<reference evidence="2 3" key="1">
    <citation type="submission" date="2018-03" db="EMBL/GenBank/DDBJ databases">
        <title>Draft genome sequence of the first documented clinical Siccibacter turicensis isolate in Austria.</title>
        <authorList>
            <person name="Lepuschitz S."/>
            <person name="Pekard-Amenitsch S."/>
            <person name="Haunold R."/>
            <person name="Schill S."/>
            <person name="Mach R."/>
            <person name="Allerberger F."/>
            <person name="Ruppitsch W."/>
            <person name="Forsythe S.J."/>
        </authorList>
    </citation>
    <scope>NUCLEOTIDE SEQUENCE [LARGE SCALE GENOMIC DNA]</scope>
    <source>
        <strain evidence="2 3">6100069499-17</strain>
    </source>
</reference>
<evidence type="ECO:0000313" key="2">
    <source>
        <dbReference type="EMBL" id="PSN09363.1"/>
    </source>
</evidence>
<keyword evidence="1" id="KW-0732">Signal</keyword>
<dbReference type="STRING" id="1388748.GCA_000463155_01727"/>
<keyword evidence="3" id="KW-1185">Reference proteome</keyword>
<name>A0A2P8VP71_9ENTR</name>
<feature type="signal peptide" evidence="1">
    <location>
        <begin position="1"/>
        <end position="21"/>
    </location>
</feature>
<gene>
    <name evidence="2" type="ORF">C7G83_00985</name>
</gene>
<dbReference type="OrthoDB" id="6987031at2"/>
<feature type="chain" id="PRO_5015202642" evidence="1">
    <location>
        <begin position="22"/>
        <end position="241"/>
    </location>
</feature>
<dbReference type="Pfam" id="PF11340">
    <property type="entry name" value="DUF3142"/>
    <property type="match status" value="1"/>
</dbReference>
<accession>A0A2P8VP71</accession>
<sequence>MGAKAQVLLVIALLLAAPVRAAGEARVRADAYQAFWLWSGVRATPSMRDAQVVYLHQGDVVAYPQRTVFSRLGMPVSRLAVPAVWITVRIATLDIPDAILDRVLRLPDRWTAAGNQVLGLQIDFDAATHRLADYADFLRQVRQRLPAHYALGVTGLLDWAKTGNVEVLNGLPVDELVVQTYQGRHTVPGYQRYLPALRGLRIPFKIGVVEHGEWNPGDERELAASPFYRGAVVFMLGSAPP</sequence>
<dbReference type="EMBL" id="PYEP01000001">
    <property type="protein sequence ID" value="PSN09363.1"/>
    <property type="molecule type" value="Genomic_DNA"/>
</dbReference>
<organism evidence="2 3">
    <name type="scientific">Siccibacter turicensis</name>
    <dbReference type="NCBI Taxonomy" id="357233"/>
    <lineage>
        <taxon>Bacteria</taxon>
        <taxon>Pseudomonadati</taxon>
        <taxon>Pseudomonadota</taxon>
        <taxon>Gammaproteobacteria</taxon>
        <taxon>Enterobacterales</taxon>
        <taxon>Enterobacteriaceae</taxon>
        <taxon>Siccibacter</taxon>
    </lineage>
</organism>
<dbReference type="Proteomes" id="UP000240212">
    <property type="component" value="Unassembled WGS sequence"/>
</dbReference>
<evidence type="ECO:0000313" key="3">
    <source>
        <dbReference type="Proteomes" id="UP000240212"/>
    </source>
</evidence>
<dbReference type="InterPro" id="IPR021488">
    <property type="entry name" value="DUF3142"/>
</dbReference>
<protein>
    <submittedName>
        <fullName evidence="2">DUF3142 domain-containing protein</fullName>
    </submittedName>
</protein>
<evidence type="ECO:0000256" key="1">
    <source>
        <dbReference type="SAM" id="SignalP"/>
    </source>
</evidence>
<dbReference type="AlphaFoldDB" id="A0A2P8VP71"/>
<comment type="caution">
    <text evidence="2">The sequence shown here is derived from an EMBL/GenBank/DDBJ whole genome shotgun (WGS) entry which is preliminary data.</text>
</comment>
<proteinExistence type="predicted"/>
<dbReference type="RefSeq" id="WP_106875906.1">
    <property type="nucleotide sequence ID" value="NZ_PYEP01000001.1"/>
</dbReference>